<dbReference type="Proteomes" id="UP000054815">
    <property type="component" value="Unassembled WGS sequence"/>
</dbReference>
<dbReference type="AlphaFoldDB" id="A0A0V0XCD6"/>
<dbReference type="EMBL" id="JYDU01000681">
    <property type="protein sequence ID" value="KRX85470.1"/>
    <property type="molecule type" value="Genomic_DNA"/>
</dbReference>
<proteinExistence type="predicted"/>
<comment type="caution">
    <text evidence="1">The sequence shown here is derived from an EMBL/GenBank/DDBJ whole genome shotgun (WGS) entry which is preliminary data.</text>
</comment>
<evidence type="ECO:0000313" key="1">
    <source>
        <dbReference type="EMBL" id="KRX85470.1"/>
    </source>
</evidence>
<reference evidence="1 2" key="1">
    <citation type="submission" date="2015-01" db="EMBL/GenBank/DDBJ databases">
        <title>Evolution of Trichinella species and genotypes.</title>
        <authorList>
            <person name="Korhonen P.K."/>
            <person name="Edoardo P."/>
            <person name="Giuseppe L.R."/>
            <person name="Gasser R.B."/>
        </authorList>
    </citation>
    <scope>NUCLEOTIDE SEQUENCE [LARGE SCALE GENOMIC DNA]</scope>
    <source>
        <strain evidence="1">ISS141</strain>
    </source>
</reference>
<name>A0A0V0XCD6_TRIPS</name>
<sequence>MIQSCVIPGRPITTQKLKSKAVLCVTAVQFATVAIVTKLQSTEPADQITIDFQCLINPQMLC</sequence>
<organism evidence="1 2">
    <name type="scientific">Trichinella pseudospiralis</name>
    <name type="common">Parasitic roundworm</name>
    <dbReference type="NCBI Taxonomy" id="6337"/>
    <lineage>
        <taxon>Eukaryota</taxon>
        <taxon>Metazoa</taxon>
        <taxon>Ecdysozoa</taxon>
        <taxon>Nematoda</taxon>
        <taxon>Enoplea</taxon>
        <taxon>Dorylaimia</taxon>
        <taxon>Trichinellida</taxon>
        <taxon>Trichinellidae</taxon>
        <taxon>Trichinella</taxon>
    </lineage>
</organism>
<protein>
    <submittedName>
        <fullName evidence="1">Uncharacterized protein</fullName>
    </submittedName>
</protein>
<evidence type="ECO:0000313" key="2">
    <source>
        <dbReference type="Proteomes" id="UP000054815"/>
    </source>
</evidence>
<gene>
    <name evidence="1" type="ORF">T4E_5862</name>
</gene>
<accession>A0A0V0XCD6</accession>